<gene>
    <name evidence="10" type="ORF">HCB69_02310</name>
    <name evidence="11" type="ORF">HCC36_00980</name>
    <name evidence="9" type="ORF">HCI99_09680</name>
    <name evidence="12" type="ORF">HCJ81_14945</name>
</gene>
<evidence type="ECO:0000313" key="12">
    <source>
        <dbReference type="EMBL" id="MBC2312189.1"/>
    </source>
</evidence>
<organism evidence="9 13">
    <name type="scientific">Listeria booriae</name>
    <dbReference type="NCBI Taxonomy" id="1552123"/>
    <lineage>
        <taxon>Bacteria</taxon>
        <taxon>Bacillati</taxon>
        <taxon>Bacillota</taxon>
        <taxon>Bacilli</taxon>
        <taxon>Bacillales</taxon>
        <taxon>Listeriaceae</taxon>
        <taxon>Listeria</taxon>
    </lineage>
</organism>
<comment type="subcellular location">
    <subcellularLocation>
        <location evidence="1">Cell membrane</location>
        <topology evidence="1">Multi-pass membrane protein</topology>
    </subcellularLocation>
</comment>
<accession>A0A7X0XDE8</accession>
<dbReference type="Proteomes" id="UP000533953">
    <property type="component" value="Unassembled WGS sequence"/>
</dbReference>
<reference evidence="13 14" key="1">
    <citation type="submission" date="2020-03" db="EMBL/GenBank/DDBJ databases">
        <title>Soil Listeria distribution.</title>
        <authorList>
            <person name="Liao J."/>
            <person name="Wiedmann M."/>
        </authorList>
    </citation>
    <scope>NUCLEOTIDE SEQUENCE [LARGE SCALE GENOMIC DNA]</scope>
    <source>
        <strain evidence="12 15">FSL L7-0039</strain>
        <strain evidence="11 14">FSL L7-0051</strain>
        <strain evidence="10 16">FSL L7-0054</strain>
        <strain evidence="9 13">FSL L7-1547</strain>
    </source>
</reference>
<dbReference type="PANTHER" id="PTHR32309:SF13">
    <property type="entry name" value="FERRIC ENTEROBACTIN TRANSPORT PROTEIN FEPE"/>
    <property type="match status" value="1"/>
</dbReference>
<name>A0A7X0XDE8_9LIST</name>
<evidence type="ECO:0000313" key="9">
    <source>
        <dbReference type="EMBL" id="MBC1492104.1"/>
    </source>
</evidence>
<evidence type="ECO:0000259" key="8">
    <source>
        <dbReference type="Pfam" id="PF02706"/>
    </source>
</evidence>
<dbReference type="Proteomes" id="UP000585696">
    <property type="component" value="Unassembled WGS sequence"/>
</dbReference>
<keyword evidence="6 7" id="KW-0472">Membrane</keyword>
<dbReference type="GO" id="GO:0004713">
    <property type="term" value="F:protein tyrosine kinase activity"/>
    <property type="evidence" value="ECO:0007669"/>
    <property type="project" value="TreeGrafter"/>
</dbReference>
<keyword evidence="5 7" id="KW-1133">Transmembrane helix</keyword>
<evidence type="ECO:0000313" key="10">
    <source>
        <dbReference type="EMBL" id="MBC2283211.1"/>
    </source>
</evidence>
<comment type="similarity">
    <text evidence="2">Belongs to the CpsC/CapA family.</text>
</comment>
<dbReference type="InterPro" id="IPR050445">
    <property type="entry name" value="Bact_polysacc_biosynth/exp"/>
</dbReference>
<dbReference type="PANTHER" id="PTHR32309">
    <property type="entry name" value="TYROSINE-PROTEIN KINASE"/>
    <property type="match status" value="1"/>
</dbReference>
<evidence type="ECO:0000256" key="6">
    <source>
        <dbReference type="ARBA" id="ARBA00023136"/>
    </source>
</evidence>
<dbReference type="Proteomes" id="UP000565628">
    <property type="component" value="Unassembled WGS sequence"/>
</dbReference>
<dbReference type="EMBL" id="JAARZS010000004">
    <property type="protein sequence ID" value="MBC2283211.1"/>
    <property type="molecule type" value="Genomic_DNA"/>
</dbReference>
<keyword evidence="3" id="KW-1003">Cell membrane</keyword>
<dbReference type="AlphaFoldDB" id="A0A7X0XDE8"/>
<evidence type="ECO:0000313" key="14">
    <source>
        <dbReference type="Proteomes" id="UP000543005"/>
    </source>
</evidence>
<dbReference type="EMBL" id="JAASWV010000026">
    <property type="protein sequence ID" value="MBC2312189.1"/>
    <property type="molecule type" value="Genomic_DNA"/>
</dbReference>
<feature type="transmembrane region" description="Helical" evidence="7">
    <location>
        <begin position="18"/>
        <end position="40"/>
    </location>
</feature>
<evidence type="ECO:0000256" key="5">
    <source>
        <dbReference type="ARBA" id="ARBA00022989"/>
    </source>
</evidence>
<dbReference type="RefSeq" id="WP_185366164.1">
    <property type="nucleotide sequence ID" value="NZ_JAARPA010000002.1"/>
</dbReference>
<evidence type="ECO:0000313" key="11">
    <source>
        <dbReference type="EMBL" id="MBC2291790.1"/>
    </source>
</evidence>
<feature type="transmembrane region" description="Helical" evidence="7">
    <location>
        <begin position="175"/>
        <end position="195"/>
    </location>
</feature>
<comment type="caution">
    <text evidence="9">The sequence shown here is derived from an EMBL/GenBank/DDBJ whole genome shotgun (WGS) entry which is preliminary data.</text>
</comment>
<dbReference type="EMBL" id="JAASTX010000011">
    <property type="protein sequence ID" value="MBC1492104.1"/>
    <property type="molecule type" value="Genomic_DNA"/>
</dbReference>
<evidence type="ECO:0000256" key="4">
    <source>
        <dbReference type="ARBA" id="ARBA00022692"/>
    </source>
</evidence>
<dbReference type="Proteomes" id="UP000543005">
    <property type="component" value="Unassembled WGS sequence"/>
</dbReference>
<dbReference type="EMBL" id="JAARZT010000002">
    <property type="protein sequence ID" value="MBC2291790.1"/>
    <property type="molecule type" value="Genomic_DNA"/>
</dbReference>
<keyword evidence="4 7" id="KW-0812">Transmembrane</keyword>
<proteinExistence type="inferred from homology"/>
<evidence type="ECO:0000256" key="7">
    <source>
        <dbReference type="SAM" id="Phobius"/>
    </source>
</evidence>
<protein>
    <submittedName>
        <fullName evidence="9">Capsular biosynthesis protein</fullName>
    </submittedName>
</protein>
<evidence type="ECO:0000313" key="16">
    <source>
        <dbReference type="Proteomes" id="UP000585696"/>
    </source>
</evidence>
<evidence type="ECO:0000313" key="13">
    <source>
        <dbReference type="Proteomes" id="UP000533953"/>
    </source>
</evidence>
<evidence type="ECO:0000256" key="3">
    <source>
        <dbReference type="ARBA" id="ARBA00022475"/>
    </source>
</evidence>
<evidence type="ECO:0000256" key="1">
    <source>
        <dbReference type="ARBA" id="ARBA00004651"/>
    </source>
</evidence>
<evidence type="ECO:0000313" key="15">
    <source>
        <dbReference type="Proteomes" id="UP000565628"/>
    </source>
</evidence>
<evidence type="ECO:0000256" key="2">
    <source>
        <dbReference type="ARBA" id="ARBA00006683"/>
    </source>
</evidence>
<sequence>MENLFSMKDIITILKKSWLWIVSFAIGGLVTASLVVYFLMTPMFAMNAQVIVSQMETSQNAVSQNAEVQANLQLVNTYRVLITSPRVLDQVSKEMDGAYTSAELAEKITVSTEQDSQVINITAEDKNADTAAEISNQAALAFQKITPKVMKVDNINILSVAQPTKATTPVSPKPGLIALVGLFGGMLLGIIIAFMRNLLSNKFKEEKDIETLGVPMLGAIGKLPEYQAKDARKGRKNK</sequence>
<feature type="domain" description="Polysaccharide chain length determinant N-terminal" evidence="8">
    <location>
        <begin position="5"/>
        <end position="94"/>
    </location>
</feature>
<dbReference type="GO" id="GO:0005886">
    <property type="term" value="C:plasma membrane"/>
    <property type="evidence" value="ECO:0007669"/>
    <property type="project" value="UniProtKB-SubCell"/>
</dbReference>
<dbReference type="InterPro" id="IPR003856">
    <property type="entry name" value="LPS_length_determ_N"/>
</dbReference>
<dbReference type="Pfam" id="PF02706">
    <property type="entry name" value="Wzz"/>
    <property type="match status" value="1"/>
</dbReference>